<reference evidence="4" key="1">
    <citation type="submission" date="2021-03" db="EMBL/GenBank/DDBJ databases">
        <title>Chromosome level genome of the anhydrobiotic midge Polypedilum vanderplanki.</title>
        <authorList>
            <person name="Yoshida Y."/>
            <person name="Kikawada T."/>
            <person name="Gusev O."/>
        </authorList>
    </citation>
    <scope>NUCLEOTIDE SEQUENCE</scope>
    <source>
        <strain evidence="4">NIAS01</strain>
        <tissue evidence="4">Whole body or cell culture</tissue>
    </source>
</reference>
<evidence type="ECO:0000313" key="5">
    <source>
        <dbReference type="Proteomes" id="UP001107558"/>
    </source>
</evidence>
<comment type="caution">
    <text evidence="4">The sequence shown here is derived from an EMBL/GenBank/DDBJ whole genome shotgun (WGS) entry which is preliminary data.</text>
</comment>
<dbReference type="PANTHER" id="PTHR45712">
    <property type="entry name" value="AGAP008170-PA"/>
    <property type="match status" value="1"/>
</dbReference>
<accession>A0A9J6BKY2</accession>
<protein>
    <submittedName>
        <fullName evidence="4">Uncharacterized protein</fullName>
    </submittedName>
</protein>
<evidence type="ECO:0000256" key="1">
    <source>
        <dbReference type="ARBA" id="ARBA00022614"/>
    </source>
</evidence>
<evidence type="ECO:0000256" key="2">
    <source>
        <dbReference type="ARBA" id="ARBA00022737"/>
    </source>
</evidence>
<dbReference type="EMBL" id="JADBJN010000003">
    <property type="protein sequence ID" value="KAG5670279.1"/>
    <property type="molecule type" value="Genomic_DNA"/>
</dbReference>
<dbReference type="PROSITE" id="PS51450">
    <property type="entry name" value="LRR"/>
    <property type="match status" value="2"/>
</dbReference>
<name>A0A9J6BKY2_POLVA</name>
<dbReference type="InterPro" id="IPR001611">
    <property type="entry name" value="Leu-rich_rpt"/>
</dbReference>
<sequence>MKKSKLVLLQFYCLILYTSGLTIFTDKNVHFVWSNDVGLENAVKTIEIANGNMFHPKLKYILNKTSQQKNTSDKFKALWINNTINTHIPQILEEFKNITDVRIENTDLSQFDENVLKRLTNIKRLYLGRNIIGEVTRDALTKLIHLEILCLNNNKINSLDDRTLERTTELRKINLSYNNLKEISSDLFSNNRQLQEIYLEGNKLQIIAENAFENLNLKALTLAWNDCIDMSTFSYEKNINELLLEVRENCKKN</sequence>
<keyword evidence="3" id="KW-0732">Signal</keyword>
<proteinExistence type="predicted"/>
<keyword evidence="5" id="KW-1185">Reference proteome</keyword>
<dbReference type="InterPro" id="IPR032675">
    <property type="entry name" value="LRR_dom_sf"/>
</dbReference>
<dbReference type="OrthoDB" id="27267at2759"/>
<dbReference type="Gene3D" id="3.80.10.10">
    <property type="entry name" value="Ribonuclease Inhibitor"/>
    <property type="match status" value="1"/>
</dbReference>
<dbReference type="GO" id="GO:0005615">
    <property type="term" value="C:extracellular space"/>
    <property type="evidence" value="ECO:0007669"/>
    <property type="project" value="TreeGrafter"/>
</dbReference>
<dbReference type="InterPro" id="IPR050333">
    <property type="entry name" value="SLRP"/>
</dbReference>
<keyword evidence="1" id="KW-0433">Leucine-rich repeat</keyword>
<feature type="chain" id="PRO_5039905581" evidence="3">
    <location>
        <begin position="21"/>
        <end position="253"/>
    </location>
</feature>
<dbReference type="SUPFAM" id="SSF52058">
    <property type="entry name" value="L domain-like"/>
    <property type="match status" value="1"/>
</dbReference>
<dbReference type="SMART" id="SM00369">
    <property type="entry name" value="LRR_TYP"/>
    <property type="match status" value="4"/>
</dbReference>
<keyword evidence="2" id="KW-0677">Repeat</keyword>
<dbReference type="PANTHER" id="PTHR45712:SF22">
    <property type="entry name" value="INSULIN-LIKE GROWTH FACTOR-BINDING PROTEIN COMPLEX ACID LABILE SUBUNIT"/>
    <property type="match status" value="1"/>
</dbReference>
<evidence type="ECO:0000313" key="4">
    <source>
        <dbReference type="EMBL" id="KAG5670279.1"/>
    </source>
</evidence>
<dbReference type="AlphaFoldDB" id="A0A9J6BKY2"/>
<dbReference type="Pfam" id="PF13855">
    <property type="entry name" value="LRR_8"/>
    <property type="match status" value="1"/>
</dbReference>
<evidence type="ECO:0000256" key="3">
    <source>
        <dbReference type="SAM" id="SignalP"/>
    </source>
</evidence>
<feature type="signal peptide" evidence="3">
    <location>
        <begin position="1"/>
        <end position="20"/>
    </location>
</feature>
<dbReference type="InterPro" id="IPR003591">
    <property type="entry name" value="Leu-rich_rpt_typical-subtyp"/>
</dbReference>
<organism evidence="4 5">
    <name type="scientific">Polypedilum vanderplanki</name>
    <name type="common">Sleeping chironomid midge</name>
    <dbReference type="NCBI Taxonomy" id="319348"/>
    <lineage>
        <taxon>Eukaryota</taxon>
        <taxon>Metazoa</taxon>
        <taxon>Ecdysozoa</taxon>
        <taxon>Arthropoda</taxon>
        <taxon>Hexapoda</taxon>
        <taxon>Insecta</taxon>
        <taxon>Pterygota</taxon>
        <taxon>Neoptera</taxon>
        <taxon>Endopterygota</taxon>
        <taxon>Diptera</taxon>
        <taxon>Nematocera</taxon>
        <taxon>Chironomoidea</taxon>
        <taxon>Chironomidae</taxon>
        <taxon>Chironominae</taxon>
        <taxon>Polypedilum</taxon>
        <taxon>Polypedilum</taxon>
    </lineage>
</organism>
<dbReference type="Proteomes" id="UP001107558">
    <property type="component" value="Chromosome 3"/>
</dbReference>
<gene>
    <name evidence="4" type="ORF">PVAND_000556</name>
</gene>